<dbReference type="EMBL" id="JAGTTL010000036">
    <property type="protein sequence ID" value="KAK6293455.1"/>
    <property type="molecule type" value="Genomic_DNA"/>
</dbReference>
<dbReference type="InterPro" id="IPR012337">
    <property type="entry name" value="RNaseH-like_sf"/>
</dbReference>
<gene>
    <name evidence="1" type="ORF">J4Q44_G00357810</name>
</gene>
<dbReference type="InterPro" id="IPR036397">
    <property type="entry name" value="RNaseH_sf"/>
</dbReference>
<sequence length="85" mass="9811">MIVRGRHHRTLHETQEWQQLVSDGDRSLYQVGGGLDEWTNQTLKNAMGKSLDGYQERWEDNLKVILFAHNSSVQASTKHSPYCLL</sequence>
<organism evidence="1 2">
    <name type="scientific">Coregonus suidteri</name>
    <dbReference type="NCBI Taxonomy" id="861788"/>
    <lineage>
        <taxon>Eukaryota</taxon>
        <taxon>Metazoa</taxon>
        <taxon>Chordata</taxon>
        <taxon>Craniata</taxon>
        <taxon>Vertebrata</taxon>
        <taxon>Euteleostomi</taxon>
        <taxon>Actinopterygii</taxon>
        <taxon>Neopterygii</taxon>
        <taxon>Teleostei</taxon>
        <taxon>Protacanthopterygii</taxon>
        <taxon>Salmoniformes</taxon>
        <taxon>Salmonidae</taxon>
        <taxon>Coregoninae</taxon>
        <taxon>Coregonus</taxon>
    </lineage>
</organism>
<dbReference type="GO" id="GO:0003676">
    <property type="term" value="F:nucleic acid binding"/>
    <property type="evidence" value="ECO:0007669"/>
    <property type="project" value="InterPro"/>
</dbReference>
<protein>
    <submittedName>
        <fullName evidence="1">Uncharacterized protein</fullName>
    </submittedName>
</protein>
<accession>A0AAN8KWK8</accession>
<evidence type="ECO:0000313" key="1">
    <source>
        <dbReference type="EMBL" id="KAK6293455.1"/>
    </source>
</evidence>
<comment type="caution">
    <text evidence="1">The sequence shown here is derived from an EMBL/GenBank/DDBJ whole genome shotgun (WGS) entry which is preliminary data.</text>
</comment>
<name>A0AAN8KWK8_9TELE</name>
<proteinExistence type="predicted"/>
<dbReference type="Gene3D" id="3.30.420.10">
    <property type="entry name" value="Ribonuclease H-like superfamily/Ribonuclease H"/>
    <property type="match status" value="1"/>
</dbReference>
<dbReference type="AlphaFoldDB" id="A0AAN8KWK8"/>
<dbReference type="Proteomes" id="UP001356427">
    <property type="component" value="Unassembled WGS sequence"/>
</dbReference>
<keyword evidence="2" id="KW-1185">Reference proteome</keyword>
<dbReference type="SUPFAM" id="SSF53098">
    <property type="entry name" value="Ribonuclease H-like"/>
    <property type="match status" value="1"/>
</dbReference>
<evidence type="ECO:0000313" key="2">
    <source>
        <dbReference type="Proteomes" id="UP001356427"/>
    </source>
</evidence>
<reference evidence="1 2" key="1">
    <citation type="submission" date="2021-04" db="EMBL/GenBank/DDBJ databases">
        <authorList>
            <person name="De Guttry C."/>
            <person name="Zahm M."/>
            <person name="Klopp C."/>
            <person name="Cabau C."/>
            <person name="Louis A."/>
            <person name="Berthelot C."/>
            <person name="Parey E."/>
            <person name="Roest Crollius H."/>
            <person name="Montfort J."/>
            <person name="Robinson-Rechavi M."/>
            <person name="Bucao C."/>
            <person name="Bouchez O."/>
            <person name="Gislard M."/>
            <person name="Lluch J."/>
            <person name="Milhes M."/>
            <person name="Lampietro C."/>
            <person name="Lopez Roques C."/>
            <person name="Donnadieu C."/>
            <person name="Braasch I."/>
            <person name="Desvignes T."/>
            <person name="Postlethwait J."/>
            <person name="Bobe J."/>
            <person name="Wedekind C."/>
            <person name="Guiguen Y."/>
        </authorList>
    </citation>
    <scope>NUCLEOTIDE SEQUENCE [LARGE SCALE GENOMIC DNA]</scope>
    <source>
        <strain evidence="1">Cs_M1</strain>
        <tissue evidence="1">Blood</tissue>
    </source>
</reference>